<dbReference type="RefSeq" id="WP_342825295.1">
    <property type="nucleotide sequence ID" value="NZ_CP046146.1"/>
</dbReference>
<organism evidence="10 11">
    <name type="scientific">Candidatus Lucifugimonas marina</name>
    <dbReference type="NCBI Taxonomy" id="3038979"/>
    <lineage>
        <taxon>Bacteria</taxon>
        <taxon>Bacillati</taxon>
        <taxon>Chloroflexota</taxon>
        <taxon>Dehalococcoidia</taxon>
        <taxon>SAR202 cluster</taxon>
        <taxon>Candidatus Lucifugimonadales</taxon>
        <taxon>Candidatus Lucifugimonadaceae</taxon>
        <taxon>Candidatus Lucifugimonas</taxon>
    </lineage>
</organism>
<gene>
    <name evidence="10" type="primary">cofE</name>
    <name evidence="9" type="ORF">GKO46_08965</name>
    <name evidence="10" type="ORF">GKO48_02970</name>
</gene>
<dbReference type="Gene3D" id="3.30.1330.100">
    <property type="entry name" value="CofE-like"/>
    <property type="match status" value="1"/>
</dbReference>
<keyword evidence="4" id="KW-0460">Magnesium</keyword>
<reference evidence="11 12" key="1">
    <citation type="submission" date="2019-11" db="EMBL/GenBank/DDBJ databases">
        <authorList>
            <person name="Cho J.-C."/>
        </authorList>
    </citation>
    <scope>NUCLEOTIDE SEQUENCE [LARGE SCALE GENOMIC DNA]</scope>
    <source>
        <strain evidence="10 11">JH1073</strain>
        <strain evidence="9 12">JH702</strain>
    </source>
</reference>
<evidence type="ECO:0000256" key="7">
    <source>
        <dbReference type="ARBA" id="ARBA00023211"/>
    </source>
</evidence>
<dbReference type="Gene3D" id="3.90.1660.10">
    <property type="entry name" value="CofE-like domain"/>
    <property type="match status" value="1"/>
</dbReference>
<proteinExistence type="predicted"/>
<dbReference type="GO" id="GO:0046872">
    <property type="term" value="F:metal ion binding"/>
    <property type="evidence" value="ECO:0007669"/>
    <property type="project" value="UniProtKB-KW"/>
</dbReference>
<dbReference type="Pfam" id="PF01996">
    <property type="entry name" value="F420_ligase"/>
    <property type="match status" value="1"/>
</dbReference>
<keyword evidence="6" id="KW-0342">GTP-binding</keyword>
<evidence type="ECO:0000256" key="3">
    <source>
        <dbReference type="ARBA" id="ARBA00022741"/>
    </source>
</evidence>
<evidence type="ECO:0000256" key="6">
    <source>
        <dbReference type="ARBA" id="ARBA00023134"/>
    </source>
</evidence>
<name>A0AAJ5ZC25_9CHLR</name>
<dbReference type="GO" id="GO:0052618">
    <property type="term" value="F:coenzyme F420-0:L-glutamate ligase activity"/>
    <property type="evidence" value="ECO:0007669"/>
    <property type="project" value="UniProtKB-EC"/>
</dbReference>
<dbReference type="InterPro" id="IPR002847">
    <property type="entry name" value="F420-0_gamma-glut_ligase-dom"/>
</dbReference>
<evidence type="ECO:0000313" key="11">
    <source>
        <dbReference type="Proteomes" id="UP001219901"/>
    </source>
</evidence>
<evidence type="ECO:0000259" key="8">
    <source>
        <dbReference type="Pfam" id="PF01996"/>
    </source>
</evidence>
<sequence length="253" mass="26706">MAVVPQVSAIPVVGLAEFVAGDDVGSMIVERCESNGTALADGDLIVVAQKIVSKAEGAVAVIADQQPSDEALELAETLGKDARLVQIVLDQSARVVRAVPGVLIVETVHGFICANAGVDQSNIEGDGLVTTLPEDSFKSAAAIRSTIVERTGCDVGVLVSDTFNRPWREGSINVAIGVAGLDPLRDLRGTIDDFDREMTTSTVSLADEVASTAQLVMGESGRVPVAIVRGVEWERGEFPADRLLRPAERDLFR</sequence>
<evidence type="ECO:0000313" key="12">
    <source>
        <dbReference type="Proteomes" id="UP001321249"/>
    </source>
</evidence>
<dbReference type="PANTHER" id="PTHR47917">
    <property type="match status" value="1"/>
</dbReference>
<evidence type="ECO:0000256" key="1">
    <source>
        <dbReference type="ARBA" id="ARBA00022598"/>
    </source>
</evidence>
<reference evidence="11" key="3">
    <citation type="submission" date="2023-06" db="EMBL/GenBank/DDBJ databases">
        <title>Pangenomics reveal diversification of enzyme families and niche specialization in globally abundant SAR202 bacteria.</title>
        <authorList>
            <person name="Saw J.H.W."/>
        </authorList>
    </citation>
    <scope>NUCLEOTIDE SEQUENCE [LARGE SCALE GENOMIC DNA]</scope>
    <source>
        <strain evidence="11">JH1073</strain>
    </source>
</reference>
<keyword evidence="11" id="KW-1185">Reference proteome</keyword>
<dbReference type="GO" id="GO:0005525">
    <property type="term" value="F:GTP binding"/>
    <property type="evidence" value="ECO:0007669"/>
    <property type="project" value="UniProtKB-KW"/>
</dbReference>
<dbReference type="NCBIfam" id="TIGR01916">
    <property type="entry name" value="F420_cofE"/>
    <property type="match status" value="1"/>
</dbReference>
<keyword evidence="5" id="KW-0630">Potassium</keyword>
<dbReference type="Proteomes" id="UP001219901">
    <property type="component" value="Chromosome"/>
</dbReference>
<evidence type="ECO:0000313" key="9">
    <source>
        <dbReference type="EMBL" id="MDG0867198.1"/>
    </source>
</evidence>
<dbReference type="PANTHER" id="PTHR47917:SF1">
    <property type="entry name" value="COENZYME F420:L-GLUTAMATE LIGASE"/>
    <property type="match status" value="1"/>
</dbReference>
<dbReference type="AlphaFoldDB" id="A0AAJ5ZC25"/>
<evidence type="ECO:0000313" key="10">
    <source>
        <dbReference type="EMBL" id="WFG38607.1"/>
    </source>
</evidence>
<dbReference type="EMBL" id="WMBE01000002">
    <property type="protein sequence ID" value="MDG0867198.1"/>
    <property type="molecule type" value="Genomic_DNA"/>
</dbReference>
<keyword evidence="3" id="KW-0547">Nucleotide-binding</keyword>
<keyword evidence="2" id="KW-0479">Metal-binding</keyword>
<evidence type="ECO:0000256" key="2">
    <source>
        <dbReference type="ARBA" id="ARBA00022723"/>
    </source>
</evidence>
<dbReference type="EMBL" id="CP046147">
    <property type="protein sequence ID" value="WFG38607.1"/>
    <property type="molecule type" value="Genomic_DNA"/>
</dbReference>
<keyword evidence="7" id="KW-0464">Manganese</keyword>
<dbReference type="EC" id="6.3.2.31" evidence="10"/>
<dbReference type="Proteomes" id="UP001321249">
    <property type="component" value="Unassembled WGS sequence"/>
</dbReference>
<evidence type="ECO:0000256" key="4">
    <source>
        <dbReference type="ARBA" id="ARBA00022842"/>
    </source>
</evidence>
<feature type="domain" description="Coenzyme F420:L-glutamate ligase-like" evidence="8">
    <location>
        <begin position="17"/>
        <end position="230"/>
    </location>
</feature>
<protein>
    <submittedName>
        <fullName evidence="10">Coenzyme F420-0:L-glutamate ligase</fullName>
        <ecNumber evidence="10">6.3.2.31</ecNumber>
    </submittedName>
</protein>
<keyword evidence="1 10" id="KW-0436">Ligase</keyword>
<evidence type="ECO:0000256" key="5">
    <source>
        <dbReference type="ARBA" id="ARBA00022958"/>
    </source>
</evidence>
<dbReference type="SUPFAM" id="SSF144010">
    <property type="entry name" value="CofE-like"/>
    <property type="match status" value="1"/>
</dbReference>
<dbReference type="InterPro" id="IPR008225">
    <property type="entry name" value="F420-0_g-glutamyl_ligase"/>
</dbReference>
<reference evidence="10" key="2">
    <citation type="journal article" date="2023" name="Nat. Commun.">
        <title>Cultivation of marine bacteria of the SAR202 clade.</title>
        <authorList>
            <person name="Lim Y."/>
            <person name="Seo J.H."/>
            <person name="Giovannoni S.J."/>
            <person name="Kang I."/>
            <person name="Cho J.C."/>
        </authorList>
    </citation>
    <scope>NUCLEOTIDE SEQUENCE</scope>
    <source>
        <strain evidence="10">JH1073</strain>
    </source>
</reference>
<accession>A0AAJ5ZC25</accession>